<dbReference type="EMBL" id="JAGQNX010000047">
    <property type="protein sequence ID" value="MCA9308194.1"/>
    <property type="molecule type" value="Genomic_DNA"/>
</dbReference>
<evidence type="ECO:0000313" key="1">
    <source>
        <dbReference type="EMBL" id="MCA9308194.1"/>
    </source>
</evidence>
<dbReference type="Proteomes" id="UP000740557">
    <property type="component" value="Unassembled WGS sequence"/>
</dbReference>
<dbReference type="Gene3D" id="3.20.20.80">
    <property type="entry name" value="Glycosidases"/>
    <property type="match status" value="1"/>
</dbReference>
<dbReference type="InterPro" id="IPR017853">
    <property type="entry name" value="GH"/>
</dbReference>
<gene>
    <name evidence="1" type="ORF">KC980_01665</name>
</gene>
<reference evidence="1" key="2">
    <citation type="journal article" date="2021" name="Microbiome">
        <title>Successional dynamics and alternative stable states in a saline activated sludge microbial community over 9 years.</title>
        <authorList>
            <person name="Wang Y."/>
            <person name="Ye J."/>
            <person name="Ju F."/>
            <person name="Liu L."/>
            <person name="Boyd J.A."/>
            <person name="Deng Y."/>
            <person name="Parks D.H."/>
            <person name="Jiang X."/>
            <person name="Yin X."/>
            <person name="Woodcroft B.J."/>
            <person name="Tyson G.W."/>
            <person name="Hugenholtz P."/>
            <person name="Polz M.F."/>
            <person name="Zhang T."/>
        </authorList>
    </citation>
    <scope>NUCLEOTIDE SEQUENCE</scope>
    <source>
        <strain evidence="1">HKST-UBA79</strain>
    </source>
</reference>
<dbReference type="AlphaFoldDB" id="A0A955J1L1"/>
<protein>
    <recommendedName>
        <fullName evidence="3">Asl1-like glycosyl hydrolase catalytic domain-containing protein</fullName>
    </recommendedName>
</protein>
<proteinExistence type="predicted"/>
<sequence>MNCFTKTCLFLGVGITLILYKPIPTMAAEFGEACVFTDTIEYKQYQNPAPWEAKNNKFGIYTYAEEEVLIDLADNLVNSNGGDWGYVLIPYNVKDRDTSKWEKVFDKLNKKHLIPIIQLHDVDVKHYKIQTKEAALFLNKFLWPIKHRYISVYNEPNDDAFWYGDANPKEYAEILNYTIDAFKQVTPNYFMLNGAFNVSAHPSNQYYDSFDFMKKMNDTVPGIFSKLDGWASHSYPQPNFSGTVNAKGRNSITAYKDELQFLSSELGVLKKLRVFITETGWAHAEGQKYNPNYLPVSEVANRIEEAYKSVWLKDDDVQAVMPFTIRYNPPHDHFSWVNVDNVPYEHFQRIREIKKVAGKPENLIDEKVNLTYCTNN</sequence>
<accession>A0A955J1L1</accession>
<dbReference type="SUPFAM" id="SSF51445">
    <property type="entry name" value="(Trans)glycosidases"/>
    <property type="match status" value="1"/>
</dbReference>
<evidence type="ECO:0008006" key="3">
    <source>
        <dbReference type="Google" id="ProtNLM"/>
    </source>
</evidence>
<name>A0A955J1L1_UNCKA</name>
<reference evidence="1" key="1">
    <citation type="submission" date="2020-04" db="EMBL/GenBank/DDBJ databases">
        <authorList>
            <person name="Zhang T."/>
        </authorList>
    </citation>
    <scope>NUCLEOTIDE SEQUENCE</scope>
    <source>
        <strain evidence="1">HKST-UBA79</strain>
    </source>
</reference>
<evidence type="ECO:0000313" key="2">
    <source>
        <dbReference type="Proteomes" id="UP000740557"/>
    </source>
</evidence>
<organism evidence="1 2">
    <name type="scientific">candidate division WWE3 bacterium</name>
    <dbReference type="NCBI Taxonomy" id="2053526"/>
    <lineage>
        <taxon>Bacteria</taxon>
        <taxon>Katanobacteria</taxon>
    </lineage>
</organism>
<comment type="caution">
    <text evidence="1">The sequence shown here is derived from an EMBL/GenBank/DDBJ whole genome shotgun (WGS) entry which is preliminary data.</text>
</comment>